<evidence type="ECO:0008006" key="3">
    <source>
        <dbReference type="Google" id="ProtNLM"/>
    </source>
</evidence>
<organism evidence="1 2">
    <name type="scientific">Flavobacterium bernardetii</name>
    <dbReference type="NCBI Taxonomy" id="2813823"/>
    <lineage>
        <taxon>Bacteria</taxon>
        <taxon>Pseudomonadati</taxon>
        <taxon>Bacteroidota</taxon>
        <taxon>Flavobacteriia</taxon>
        <taxon>Flavobacteriales</taxon>
        <taxon>Flavobacteriaceae</taxon>
        <taxon>Flavobacterium</taxon>
    </lineage>
</organism>
<keyword evidence="2" id="KW-1185">Reference proteome</keyword>
<proteinExistence type="predicted"/>
<comment type="caution">
    <text evidence="1">The sequence shown here is derived from an EMBL/GenBank/DDBJ whole genome shotgun (WGS) entry which is preliminary data.</text>
</comment>
<dbReference type="RefSeq" id="WP_166125553.1">
    <property type="nucleotide sequence ID" value="NZ_JAANOQ010000002.1"/>
</dbReference>
<gene>
    <name evidence="1" type="ORF">H8R27_12995</name>
</gene>
<reference evidence="1 2" key="1">
    <citation type="submission" date="2020-08" db="EMBL/GenBank/DDBJ databases">
        <title>Description of novel Flavobacterium F-408 isolate.</title>
        <authorList>
            <person name="Saticioglu I.B."/>
            <person name="Duman M."/>
            <person name="Altun S."/>
        </authorList>
    </citation>
    <scope>NUCLEOTIDE SEQUENCE [LARGE SCALE GENOMIC DNA]</scope>
    <source>
        <strain evidence="1 2">F-408</strain>
    </source>
</reference>
<name>A0ABR7J157_9FLAO</name>
<accession>A0ABR7J157</accession>
<evidence type="ECO:0000313" key="2">
    <source>
        <dbReference type="Proteomes" id="UP000605990"/>
    </source>
</evidence>
<dbReference type="EMBL" id="JACRUN010000008">
    <property type="protein sequence ID" value="MBC5835806.1"/>
    <property type="molecule type" value="Genomic_DNA"/>
</dbReference>
<protein>
    <recommendedName>
        <fullName evidence="3">Phage tail protein</fullName>
    </recommendedName>
</protein>
<dbReference type="Proteomes" id="UP000605990">
    <property type="component" value="Unassembled WGS sequence"/>
</dbReference>
<evidence type="ECO:0000313" key="1">
    <source>
        <dbReference type="EMBL" id="MBC5835806.1"/>
    </source>
</evidence>
<sequence>MANCFEDIANENLEACINSEIQAGVSEVGVYYAVHSQITTFPMPLNPGDVGYDFESAVTVASPIVFSAGKGFGRMTVQSDMGEVKVSAPGNKGNKKSKSSFDFYIPGNSKKLLGYIRTFKNIPMVFIVTERDGQKRLVGDKFNPAYMSEVEGTTGKGGEDNKGVQFTIEAFSLPIVYESTIQEPVVIP</sequence>